<dbReference type="AlphaFoldDB" id="A0A6H5GVB2"/>
<keyword evidence="3" id="KW-1185">Reference proteome</keyword>
<feature type="compositionally biased region" description="Basic residues" evidence="1">
    <location>
        <begin position="60"/>
        <end position="74"/>
    </location>
</feature>
<dbReference type="EMBL" id="CADCXU010018797">
    <property type="protein sequence ID" value="CAB0007135.1"/>
    <property type="molecule type" value="Genomic_DNA"/>
</dbReference>
<dbReference type="Proteomes" id="UP000479000">
    <property type="component" value="Unassembled WGS sequence"/>
</dbReference>
<sequence length="74" mass="8590">MAKSFTWRTVDRIRSASHWSTGKRAPFTNATAPRALSHRPMRGRPYRPDPVNRTPCGPSFRRRKREVARVKGRT</sequence>
<evidence type="ECO:0000313" key="2">
    <source>
        <dbReference type="EMBL" id="CAB0007135.1"/>
    </source>
</evidence>
<feature type="compositionally biased region" description="Basic residues" evidence="1">
    <location>
        <begin position="36"/>
        <end position="45"/>
    </location>
</feature>
<protein>
    <submittedName>
        <fullName evidence="2">Uncharacterized protein</fullName>
    </submittedName>
</protein>
<name>A0A6H5GVB2_9HEMI</name>
<proteinExistence type="predicted"/>
<gene>
    <name evidence="2" type="ORF">NTEN_LOCUS12497</name>
</gene>
<accession>A0A6H5GVB2</accession>
<feature type="non-terminal residue" evidence="2">
    <location>
        <position position="74"/>
    </location>
</feature>
<evidence type="ECO:0000256" key="1">
    <source>
        <dbReference type="SAM" id="MobiDB-lite"/>
    </source>
</evidence>
<evidence type="ECO:0000313" key="3">
    <source>
        <dbReference type="Proteomes" id="UP000479000"/>
    </source>
</evidence>
<feature type="region of interest" description="Disordered" evidence="1">
    <location>
        <begin position="1"/>
        <end position="74"/>
    </location>
</feature>
<organism evidence="2 3">
    <name type="scientific">Nesidiocoris tenuis</name>
    <dbReference type="NCBI Taxonomy" id="355587"/>
    <lineage>
        <taxon>Eukaryota</taxon>
        <taxon>Metazoa</taxon>
        <taxon>Ecdysozoa</taxon>
        <taxon>Arthropoda</taxon>
        <taxon>Hexapoda</taxon>
        <taxon>Insecta</taxon>
        <taxon>Pterygota</taxon>
        <taxon>Neoptera</taxon>
        <taxon>Paraneoptera</taxon>
        <taxon>Hemiptera</taxon>
        <taxon>Heteroptera</taxon>
        <taxon>Panheteroptera</taxon>
        <taxon>Cimicomorpha</taxon>
        <taxon>Miridae</taxon>
        <taxon>Dicyphina</taxon>
        <taxon>Nesidiocoris</taxon>
    </lineage>
</organism>
<reference evidence="2 3" key="1">
    <citation type="submission" date="2020-02" db="EMBL/GenBank/DDBJ databases">
        <authorList>
            <person name="Ferguson B K."/>
        </authorList>
    </citation>
    <scope>NUCLEOTIDE SEQUENCE [LARGE SCALE GENOMIC DNA]</scope>
</reference>